<evidence type="ECO:0000313" key="2">
    <source>
        <dbReference type="EMBL" id="KAJ9172098.1"/>
    </source>
</evidence>
<keyword evidence="3" id="KW-1185">Reference proteome</keyword>
<evidence type="ECO:0000256" key="1">
    <source>
        <dbReference type="SAM" id="MobiDB-lite"/>
    </source>
</evidence>
<gene>
    <name evidence="2" type="ORF">P3X46_015381</name>
</gene>
<sequence>MASSVDQLDFNKRENKSDEKANKYLKKVGDGLTRTKAAASSGVRKVKGGIFVSLLWIKHKCRKTSSKH</sequence>
<accession>A0ABQ9LX21</accession>
<dbReference type="Proteomes" id="UP001174677">
    <property type="component" value="Chromosome 9"/>
</dbReference>
<dbReference type="PANTHER" id="PTHR33386:SF5">
    <property type="entry name" value="OS02G0740600 PROTEIN"/>
    <property type="match status" value="1"/>
</dbReference>
<name>A0ABQ9LX21_HEVBR</name>
<dbReference type="EMBL" id="JARPOI010000009">
    <property type="protein sequence ID" value="KAJ9172098.1"/>
    <property type="molecule type" value="Genomic_DNA"/>
</dbReference>
<proteinExistence type="predicted"/>
<evidence type="ECO:0000313" key="3">
    <source>
        <dbReference type="Proteomes" id="UP001174677"/>
    </source>
</evidence>
<protein>
    <submittedName>
        <fullName evidence="2">Uncharacterized protein</fullName>
    </submittedName>
</protein>
<feature type="region of interest" description="Disordered" evidence="1">
    <location>
        <begin position="1"/>
        <end position="23"/>
    </location>
</feature>
<organism evidence="2 3">
    <name type="scientific">Hevea brasiliensis</name>
    <name type="common">Para rubber tree</name>
    <name type="synonym">Siphonia brasiliensis</name>
    <dbReference type="NCBI Taxonomy" id="3981"/>
    <lineage>
        <taxon>Eukaryota</taxon>
        <taxon>Viridiplantae</taxon>
        <taxon>Streptophyta</taxon>
        <taxon>Embryophyta</taxon>
        <taxon>Tracheophyta</taxon>
        <taxon>Spermatophyta</taxon>
        <taxon>Magnoliopsida</taxon>
        <taxon>eudicotyledons</taxon>
        <taxon>Gunneridae</taxon>
        <taxon>Pentapetalae</taxon>
        <taxon>rosids</taxon>
        <taxon>fabids</taxon>
        <taxon>Malpighiales</taxon>
        <taxon>Euphorbiaceae</taxon>
        <taxon>Crotonoideae</taxon>
        <taxon>Micrandreae</taxon>
        <taxon>Hevea</taxon>
    </lineage>
</organism>
<dbReference type="PANTHER" id="PTHR33386">
    <property type="entry name" value="OS02G0740600 PROTEIN"/>
    <property type="match status" value="1"/>
</dbReference>
<feature type="compositionally biased region" description="Basic and acidic residues" evidence="1">
    <location>
        <begin position="9"/>
        <end position="22"/>
    </location>
</feature>
<reference evidence="2" key="1">
    <citation type="journal article" date="2023" name="Plant Biotechnol. J.">
        <title>Chromosome-level wild Hevea brasiliensis genome provides new tools for genomic-assisted breeding and valuable loci to elevate rubber yield.</title>
        <authorList>
            <person name="Cheng H."/>
            <person name="Song X."/>
            <person name="Hu Y."/>
            <person name="Wu T."/>
            <person name="Yang Q."/>
            <person name="An Z."/>
            <person name="Feng S."/>
            <person name="Deng Z."/>
            <person name="Wu W."/>
            <person name="Zeng X."/>
            <person name="Tu M."/>
            <person name="Wang X."/>
            <person name="Huang H."/>
        </authorList>
    </citation>
    <scope>NUCLEOTIDE SEQUENCE</scope>
    <source>
        <strain evidence="2">MT/VB/25A 57/8</strain>
    </source>
</reference>
<comment type="caution">
    <text evidence="2">The sequence shown here is derived from an EMBL/GenBank/DDBJ whole genome shotgun (WGS) entry which is preliminary data.</text>
</comment>